<dbReference type="AlphaFoldDB" id="I3CFJ5"/>
<dbReference type="HOGENOM" id="CLU_1318823_0_0_6"/>
<accession>I3CFJ5</accession>
<dbReference type="STRING" id="395493.BegalDRAFT_1504"/>
<proteinExistence type="predicted"/>
<dbReference type="RefSeq" id="WP_002685273.1">
    <property type="nucleotide sequence ID" value="NZ_JH600070.1"/>
</dbReference>
<evidence type="ECO:0000313" key="1">
    <source>
        <dbReference type="EMBL" id="EIJ42388.1"/>
    </source>
</evidence>
<dbReference type="OrthoDB" id="9888766at2"/>
<evidence type="ECO:0000313" key="2">
    <source>
        <dbReference type="Proteomes" id="UP000005744"/>
    </source>
</evidence>
<keyword evidence="2" id="KW-1185">Reference proteome</keyword>
<dbReference type="Proteomes" id="UP000005744">
    <property type="component" value="Unassembled WGS sequence"/>
</dbReference>
<gene>
    <name evidence="1" type="ORF">BegalDRAFT_1504</name>
</gene>
<organism evidence="1 2">
    <name type="scientific">Beggiatoa alba B18LD</name>
    <dbReference type="NCBI Taxonomy" id="395493"/>
    <lineage>
        <taxon>Bacteria</taxon>
        <taxon>Pseudomonadati</taxon>
        <taxon>Pseudomonadota</taxon>
        <taxon>Gammaproteobacteria</taxon>
        <taxon>Thiotrichales</taxon>
        <taxon>Thiotrichaceae</taxon>
        <taxon>Beggiatoa</taxon>
    </lineage>
</organism>
<sequence length="208" mass="23704">MVLSDAGVKIVCSGVVTGDIVIPAFTLYENKILCMKLPKSIRPVEINLIFNILLKKYRTNSLKIFGNPSRVGVLLFLNDSLFFRYKWYKKTALDYLKTFANLSIYQSEEILCSINIFPSTMVRFLSCTQRFLIEIEIACSHSDILIFSLDGIDPLGSNIIVEYVRSKLFKISAICICTPLVNPTHHQTDSCSNTSIIYEEYIHINKRT</sequence>
<dbReference type="EMBL" id="JH600070">
    <property type="protein sequence ID" value="EIJ42388.1"/>
    <property type="molecule type" value="Genomic_DNA"/>
</dbReference>
<name>I3CFJ5_9GAMM</name>
<protein>
    <submittedName>
        <fullName evidence="1">Uncharacterized protein</fullName>
    </submittedName>
</protein>
<reference evidence="1 2" key="1">
    <citation type="submission" date="2011-11" db="EMBL/GenBank/DDBJ databases">
        <title>Improved High-Quality Draft sequence of Beggiatoa alba B18lD.</title>
        <authorList>
            <consortium name="US DOE Joint Genome Institute"/>
            <person name="Lucas S."/>
            <person name="Han J."/>
            <person name="Lapidus A."/>
            <person name="Cheng J.-F."/>
            <person name="Goodwin L."/>
            <person name="Pitluck S."/>
            <person name="Peters L."/>
            <person name="Mikhailova N."/>
            <person name="Held B."/>
            <person name="Detter J.C."/>
            <person name="Han C."/>
            <person name="Tapia R."/>
            <person name="Land M."/>
            <person name="Hauser L."/>
            <person name="Kyrpides N."/>
            <person name="Ivanova N."/>
            <person name="Pagani I."/>
            <person name="Samuel K."/>
            <person name="Teske A."/>
            <person name="Mueller J."/>
            <person name="Woyke T."/>
        </authorList>
    </citation>
    <scope>NUCLEOTIDE SEQUENCE [LARGE SCALE GENOMIC DNA]</scope>
    <source>
        <strain evidence="1 2">B18LD</strain>
    </source>
</reference>